<dbReference type="PANTHER" id="PTHR31972">
    <property type="entry name" value="EXPRESSED PROTEIN"/>
    <property type="match status" value="1"/>
</dbReference>
<protein>
    <submittedName>
        <fullName evidence="1">Uncharacterized protein</fullName>
    </submittedName>
</protein>
<proteinExistence type="predicted"/>
<dbReference type="EMBL" id="KK914578">
    <property type="protein sequence ID" value="KDP32618.1"/>
    <property type="molecule type" value="Genomic_DNA"/>
</dbReference>
<name>A0A067KC68_JATCU</name>
<accession>A0A067KC68</accession>
<dbReference type="KEGG" id="jcu:105639169"/>
<dbReference type="InterPro" id="IPR008586">
    <property type="entry name" value="DUF868_pln"/>
</dbReference>
<sequence length="307" mass="36180">MPNHILGLDTFHIPRFSQSGEKESEDNSTNRAPHISVTHVYEAIVAGFSRHVTVTWNKTLMNYSLTISVENLSNENHYICKIDLKGWQFWGKKGLKSLLVDGKRVEIYWDFRQVKFSRNPEPVSDYYVALVYGEEVVLTLGDLKKDAYKRTKRKPSLEEPILLCKKENVYGKRIFCTKAKLEDDKIEHDIVIEMSYGLDEPELWISIDSFEVIRIMNLHWKFRGNEKVTMRNNFEVEIFWDVHDWLYSSSLSTSSNHGLFIFKPINDSIDRDDTFHDKNNGLRYYDSPREILPTSDYFHVVYAWKFE</sequence>
<dbReference type="OrthoDB" id="731074at2759"/>
<dbReference type="Proteomes" id="UP000027138">
    <property type="component" value="Unassembled WGS sequence"/>
</dbReference>
<dbReference type="STRING" id="180498.A0A067KC68"/>
<evidence type="ECO:0000313" key="2">
    <source>
        <dbReference type="Proteomes" id="UP000027138"/>
    </source>
</evidence>
<organism evidence="1 2">
    <name type="scientific">Jatropha curcas</name>
    <name type="common">Barbados nut</name>
    <dbReference type="NCBI Taxonomy" id="180498"/>
    <lineage>
        <taxon>Eukaryota</taxon>
        <taxon>Viridiplantae</taxon>
        <taxon>Streptophyta</taxon>
        <taxon>Embryophyta</taxon>
        <taxon>Tracheophyta</taxon>
        <taxon>Spermatophyta</taxon>
        <taxon>Magnoliopsida</taxon>
        <taxon>eudicotyledons</taxon>
        <taxon>Gunneridae</taxon>
        <taxon>Pentapetalae</taxon>
        <taxon>rosids</taxon>
        <taxon>fabids</taxon>
        <taxon>Malpighiales</taxon>
        <taxon>Euphorbiaceae</taxon>
        <taxon>Crotonoideae</taxon>
        <taxon>Jatropheae</taxon>
        <taxon>Jatropha</taxon>
    </lineage>
</organism>
<gene>
    <name evidence="1" type="ORF">JCGZ_13168</name>
</gene>
<keyword evidence="2" id="KW-1185">Reference proteome</keyword>
<dbReference type="PANTHER" id="PTHR31972:SF54">
    <property type="entry name" value="KINESIN-LIKE PROTEIN (DUF868)"/>
    <property type="match status" value="1"/>
</dbReference>
<dbReference type="AlphaFoldDB" id="A0A067KC68"/>
<evidence type="ECO:0000313" key="1">
    <source>
        <dbReference type="EMBL" id="KDP32618.1"/>
    </source>
</evidence>
<dbReference type="Pfam" id="PF05910">
    <property type="entry name" value="DUF868"/>
    <property type="match status" value="1"/>
</dbReference>
<reference evidence="1 2" key="1">
    <citation type="journal article" date="2014" name="PLoS ONE">
        <title>Global Analysis of Gene Expression Profiles in Physic Nut (Jatropha curcas L.) Seedlings Exposed to Salt Stress.</title>
        <authorList>
            <person name="Zhang L."/>
            <person name="Zhang C."/>
            <person name="Wu P."/>
            <person name="Chen Y."/>
            <person name="Li M."/>
            <person name="Jiang H."/>
            <person name="Wu G."/>
        </authorList>
    </citation>
    <scope>NUCLEOTIDE SEQUENCE [LARGE SCALE GENOMIC DNA]</scope>
    <source>
        <strain evidence="2">cv. GZQX0401</strain>
        <tissue evidence="1">Young leaves</tissue>
    </source>
</reference>